<gene>
    <name evidence="2" type="ORF">PLA107_030285</name>
</gene>
<keyword evidence="2" id="KW-0614">Plasmid</keyword>
<evidence type="ECO:0008006" key="4">
    <source>
        <dbReference type="Google" id="ProtNLM"/>
    </source>
</evidence>
<organism evidence="2 3">
    <name type="scientific">Pseudomonas amygdali pv. lachrymans str. M301315</name>
    <dbReference type="NCBI Taxonomy" id="629260"/>
    <lineage>
        <taxon>Bacteria</taxon>
        <taxon>Pseudomonadati</taxon>
        <taxon>Pseudomonadota</taxon>
        <taxon>Gammaproteobacteria</taxon>
        <taxon>Pseudomonadales</taxon>
        <taxon>Pseudomonadaceae</taxon>
        <taxon>Pseudomonas</taxon>
        <taxon>Pseudomonas amygdali</taxon>
    </lineage>
</organism>
<protein>
    <recommendedName>
        <fullName evidence="4">Glycine zipper 2TM domain-containing protein</fullName>
    </recommendedName>
</protein>
<evidence type="ECO:0000256" key="1">
    <source>
        <dbReference type="SAM" id="SignalP"/>
    </source>
</evidence>
<name>A0AAD0PVR8_PSEAV</name>
<accession>A0AAD0PVR8</accession>
<feature type="signal peptide" evidence="1">
    <location>
        <begin position="1"/>
        <end position="20"/>
    </location>
</feature>
<feature type="chain" id="PRO_5041923897" description="Glycine zipper 2TM domain-containing protein" evidence="1">
    <location>
        <begin position="21"/>
        <end position="146"/>
    </location>
</feature>
<proteinExistence type="predicted"/>
<dbReference type="EMBL" id="CP031226">
    <property type="protein sequence ID" value="AXH59518.1"/>
    <property type="molecule type" value="Genomic_DNA"/>
</dbReference>
<reference evidence="2 3" key="1">
    <citation type="journal article" date="2011" name="PLoS Pathog.">
        <title>Dynamic evolution of pathogenicity revealed by sequencing and comparative genomics of 19 Pseudomonas syringae isolates.</title>
        <authorList>
            <person name="Baltrus D.A."/>
            <person name="Nishimura M.T."/>
            <person name="Romanchuk A."/>
            <person name="Chang J.H."/>
            <person name="Mukhtar M.S."/>
            <person name="Cherkis K."/>
            <person name="Roach J."/>
            <person name="Grant S.R."/>
            <person name="Jones C.D."/>
            <person name="Dangl J.L."/>
        </authorList>
    </citation>
    <scope>NUCLEOTIDE SEQUENCE [LARGE SCALE GENOMIC DNA]</scope>
    <source>
        <strain evidence="2 3">M301315</strain>
    </source>
</reference>
<dbReference type="PROSITE" id="PS51257">
    <property type="entry name" value="PROKAR_LIPOPROTEIN"/>
    <property type="match status" value="1"/>
</dbReference>
<evidence type="ECO:0000313" key="2">
    <source>
        <dbReference type="EMBL" id="AXH59518.1"/>
    </source>
</evidence>
<evidence type="ECO:0000313" key="3">
    <source>
        <dbReference type="Proteomes" id="UP000006426"/>
    </source>
</evidence>
<geneLocation type="plasmid" evidence="3">
    <name>pmppla107</name>
</geneLocation>
<dbReference type="AlphaFoldDB" id="A0AAD0PVR8"/>
<sequence length="146" mass="15320">MRKTSLLCALALAASITGCAAPGTSYQQPTRLDVGRIVDVQKVATNGSWGTGAAIGGVAGLLTGGGHSTESKVIRAGVGALAGAAINKALTTGQMETQLVVQNRYGQMFQVIHDHSDMYPGDCVQIQTRYDGQMKIYRTSPTQCNF</sequence>
<dbReference type="Proteomes" id="UP000006426">
    <property type="component" value="Plasmid pmppla107"/>
</dbReference>
<dbReference type="RefSeq" id="WP_054068195.1">
    <property type="nucleotide sequence ID" value="NZ_CP031226.1"/>
</dbReference>
<keyword evidence="1" id="KW-0732">Signal</keyword>